<evidence type="ECO:0000256" key="1">
    <source>
        <dbReference type="SAM" id="Phobius"/>
    </source>
</evidence>
<accession>A0A9D1XT50</accession>
<keyword evidence="1" id="KW-0472">Membrane</keyword>
<feature type="transmembrane region" description="Helical" evidence="1">
    <location>
        <begin position="12"/>
        <end position="30"/>
    </location>
</feature>
<comment type="caution">
    <text evidence="2">The sequence shown here is derived from an EMBL/GenBank/DDBJ whole genome shotgun (WGS) entry which is preliminary data.</text>
</comment>
<sequence length="135" mass="14830">MSEKVIQQAMRYVVLMAGILSLLSVVVPHHHHRDGMPCYHAWTADHAQGEGDTDSGQCGCDGHNLAYLNSNGTSVATDGDADLYLTPLLILFDYLYPPELTLGERLVVRERIGYIESPHDSWIVEATGLRAPPVS</sequence>
<name>A0A9D1XT50_9BACT</name>
<proteinExistence type="predicted"/>
<evidence type="ECO:0000313" key="3">
    <source>
        <dbReference type="Proteomes" id="UP000823847"/>
    </source>
</evidence>
<keyword evidence="1" id="KW-1133">Transmembrane helix</keyword>
<dbReference type="Proteomes" id="UP000823847">
    <property type="component" value="Unassembled WGS sequence"/>
</dbReference>
<gene>
    <name evidence="2" type="ORF">H9848_03000</name>
</gene>
<protein>
    <submittedName>
        <fullName evidence="2">Uncharacterized protein</fullName>
    </submittedName>
</protein>
<organism evidence="2 3">
    <name type="scientific">Candidatus Parabacteroides intestinigallinarum</name>
    <dbReference type="NCBI Taxonomy" id="2838722"/>
    <lineage>
        <taxon>Bacteria</taxon>
        <taxon>Pseudomonadati</taxon>
        <taxon>Bacteroidota</taxon>
        <taxon>Bacteroidia</taxon>
        <taxon>Bacteroidales</taxon>
        <taxon>Tannerellaceae</taxon>
        <taxon>Parabacteroides</taxon>
    </lineage>
</organism>
<keyword evidence="1" id="KW-0812">Transmembrane</keyword>
<dbReference type="InterPro" id="IPR046660">
    <property type="entry name" value="DUF6769"/>
</dbReference>
<reference evidence="2" key="2">
    <citation type="submission" date="2021-04" db="EMBL/GenBank/DDBJ databases">
        <authorList>
            <person name="Gilroy R."/>
        </authorList>
    </citation>
    <scope>NUCLEOTIDE SEQUENCE</scope>
    <source>
        <strain evidence="2">ChiHecec2B26-12326</strain>
    </source>
</reference>
<dbReference type="AlphaFoldDB" id="A0A9D1XT50"/>
<reference evidence="2" key="1">
    <citation type="journal article" date="2021" name="PeerJ">
        <title>Extensive microbial diversity within the chicken gut microbiome revealed by metagenomics and culture.</title>
        <authorList>
            <person name="Gilroy R."/>
            <person name="Ravi A."/>
            <person name="Getino M."/>
            <person name="Pursley I."/>
            <person name="Horton D.L."/>
            <person name="Alikhan N.F."/>
            <person name="Baker D."/>
            <person name="Gharbi K."/>
            <person name="Hall N."/>
            <person name="Watson M."/>
            <person name="Adriaenssens E.M."/>
            <person name="Foster-Nyarko E."/>
            <person name="Jarju S."/>
            <person name="Secka A."/>
            <person name="Antonio M."/>
            <person name="Oren A."/>
            <person name="Chaudhuri R.R."/>
            <person name="La Ragione R."/>
            <person name="Hildebrand F."/>
            <person name="Pallen M.J."/>
        </authorList>
    </citation>
    <scope>NUCLEOTIDE SEQUENCE</scope>
    <source>
        <strain evidence="2">ChiHecec2B26-12326</strain>
    </source>
</reference>
<dbReference type="Pfam" id="PF20558">
    <property type="entry name" value="DUF6769"/>
    <property type="match status" value="1"/>
</dbReference>
<dbReference type="EMBL" id="DXEN01000016">
    <property type="protein sequence ID" value="HIX85564.1"/>
    <property type="molecule type" value="Genomic_DNA"/>
</dbReference>
<evidence type="ECO:0000313" key="2">
    <source>
        <dbReference type="EMBL" id="HIX85564.1"/>
    </source>
</evidence>